<accession>A0ACB9Z0U9</accession>
<protein>
    <submittedName>
        <fullName evidence="1">Uncharacterized protein</fullName>
    </submittedName>
</protein>
<sequence>MKDLPNAYQFQLGYIGWPANIKDPSHPISISRTGNPAKVPVSEAVYDPATPHICGMQRREDIGKDKVVLVTKNGGGHPCYAQPDAAGKKTKTAIENHPRPISGG</sequence>
<keyword evidence="2" id="KW-1185">Reference proteome</keyword>
<comment type="caution">
    <text evidence="1">The sequence shown here is derived from an EMBL/GenBank/DDBJ whole genome shotgun (WGS) entry which is preliminary data.</text>
</comment>
<proteinExistence type="predicted"/>
<dbReference type="EMBL" id="MU393476">
    <property type="protein sequence ID" value="KAI4865126.1"/>
    <property type="molecule type" value="Genomic_DNA"/>
</dbReference>
<reference evidence="1 2" key="1">
    <citation type="journal article" date="2022" name="New Phytol.">
        <title>Ecological generalism drives hyperdiversity of secondary metabolite gene clusters in xylarialean endophytes.</title>
        <authorList>
            <person name="Franco M.E.E."/>
            <person name="Wisecaver J.H."/>
            <person name="Arnold A.E."/>
            <person name="Ju Y.M."/>
            <person name="Slot J.C."/>
            <person name="Ahrendt S."/>
            <person name="Moore L.P."/>
            <person name="Eastman K.E."/>
            <person name="Scott K."/>
            <person name="Konkel Z."/>
            <person name="Mondo S.J."/>
            <person name="Kuo A."/>
            <person name="Hayes R.D."/>
            <person name="Haridas S."/>
            <person name="Andreopoulos B."/>
            <person name="Riley R."/>
            <person name="LaButti K."/>
            <person name="Pangilinan J."/>
            <person name="Lipzen A."/>
            <person name="Amirebrahimi M."/>
            <person name="Yan J."/>
            <person name="Adam C."/>
            <person name="Keymanesh K."/>
            <person name="Ng V."/>
            <person name="Louie K."/>
            <person name="Northen T."/>
            <person name="Drula E."/>
            <person name="Henrissat B."/>
            <person name="Hsieh H.M."/>
            <person name="Youens-Clark K."/>
            <person name="Lutzoni F."/>
            <person name="Miadlikowska J."/>
            <person name="Eastwood D.C."/>
            <person name="Hamelin R.C."/>
            <person name="Grigoriev I.V."/>
            <person name="U'Ren J.M."/>
        </authorList>
    </citation>
    <scope>NUCLEOTIDE SEQUENCE [LARGE SCALE GENOMIC DNA]</scope>
    <source>
        <strain evidence="1 2">CBS 119005</strain>
    </source>
</reference>
<name>A0ACB9Z0U9_9PEZI</name>
<evidence type="ECO:0000313" key="2">
    <source>
        <dbReference type="Proteomes" id="UP001497700"/>
    </source>
</evidence>
<gene>
    <name evidence="1" type="ORF">F4820DRAFT_448339</name>
</gene>
<organism evidence="1 2">
    <name type="scientific">Hypoxylon rubiginosum</name>
    <dbReference type="NCBI Taxonomy" id="110542"/>
    <lineage>
        <taxon>Eukaryota</taxon>
        <taxon>Fungi</taxon>
        <taxon>Dikarya</taxon>
        <taxon>Ascomycota</taxon>
        <taxon>Pezizomycotina</taxon>
        <taxon>Sordariomycetes</taxon>
        <taxon>Xylariomycetidae</taxon>
        <taxon>Xylariales</taxon>
        <taxon>Hypoxylaceae</taxon>
        <taxon>Hypoxylon</taxon>
    </lineage>
</organism>
<evidence type="ECO:0000313" key="1">
    <source>
        <dbReference type="EMBL" id="KAI4865126.1"/>
    </source>
</evidence>
<dbReference type="Proteomes" id="UP001497700">
    <property type="component" value="Unassembled WGS sequence"/>
</dbReference>